<gene>
    <name evidence="7" type="ORF">SAMN04489834_1171</name>
</gene>
<evidence type="ECO:0000256" key="2">
    <source>
        <dbReference type="ARBA" id="ARBA00022679"/>
    </source>
</evidence>
<dbReference type="PANTHER" id="PTHR11061:SF30">
    <property type="entry name" value="TRNA (URACIL(54)-C(5))-METHYLTRANSFERASE"/>
    <property type="match status" value="1"/>
</dbReference>
<dbReference type="PROSITE" id="PS50926">
    <property type="entry name" value="TRAM"/>
    <property type="match status" value="1"/>
</dbReference>
<feature type="binding site" evidence="4">
    <location>
        <position position="350"/>
    </location>
    <ligand>
        <name>S-adenosyl-L-methionine</name>
        <dbReference type="ChEBI" id="CHEBI:59789"/>
    </ligand>
</feature>
<keyword evidence="8" id="KW-1185">Reference proteome</keyword>
<evidence type="ECO:0000256" key="4">
    <source>
        <dbReference type="PROSITE-ProRule" id="PRU01024"/>
    </source>
</evidence>
<dbReference type="SUPFAM" id="SSF53335">
    <property type="entry name" value="S-adenosyl-L-methionine-dependent methyltransferases"/>
    <property type="match status" value="1"/>
</dbReference>
<feature type="active site" description="Nucleophile" evidence="4">
    <location>
        <position position="430"/>
    </location>
</feature>
<accession>A0A1H1QVS6</accession>
<reference evidence="8" key="1">
    <citation type="submission" date="2016-10" db="EMBL/GenBank/DDBJ databases">
        <authorList>
            <person name="Varghese N."/>
            <person name="Submissions S."/>
        </authorList>
    </citation>
    <scope>NUCLEOTIDE SEQUENCE [LARGE SCALE GENOMIC DNA]</scope>
    <source>
        <strain evidence="8">DSM 21772</strain>
    </source>
</reference>
<dbReference type="EMBL" id="LT629742">
    <property type="protein sequence ID" value="SDS26969.1"/>
    <property type="molecule type" value="Genomic_DNA"/>
</dbReference>
<dbReference type="STRING" id="412690.SAMN04489834_1171"/>
<dbReference type="GO" id="GO:0070475">
    <property type="term" value="P:rRNA base methylation"/>
    <property type="evidence" value="ECO:0007669"/>
    <property type="project" value="TreeGrafter"/>
</dbReference>
<dbReference type="InterPro" id="IPR010280">
    <property type="entry name" value="U5_MeTrfase_fam"/>
</dbReference>
<dbReference type="PROSITE" id="PS51687">
    <property type="entry name" value="SAM_MT_RNA_M5U"/>
    <property type="match status" value="1"/>
</dbReference>
<dbReference type="Pfam" id="PF01938">
    <property type="entry name" value="TRAM"/>
    <property type="match status" value="1"/>
</dbReference>
<evidence type="ECO:0000256" key="5">
    <source>
        <dbReference type="SAM" id="MobiDB-lite"/>
    </source>
</evidence>
<dbReference type="OrthoDB" id="9804590at2"/>
<sequence>MGNRARSAGSARPAKAAPARGSKRAQPQAQPQAAQAPRARAAKPAGPAVGTEVELDVTNVAHGGVFVARHEGRVIFVSDSLPGEKVRARITDDGHASFWRAETLEVLDAAPERREHIWAEAALSRDPAVRAGGAEFGHIELAAQRSLKAAVLADSLQRFAKLGADVTDGLSVEAIAPASDAPAGAEQDGTGWRTRVRLQVDEQGRVGPYAARSHTVVPVTSLPLATASVAEHAPLTQRFPGAAYVDVIAPSADATRLVVVERDAKGRPAQPATQTIYEVVNERTFGLSAGGFWQVHANAADTLYRAVQSTIDEAEFDPRAANLDLYGGVGLLAAAVGDRFGETVRITTVESDAVATDHAAENLAEWVGAAAITDRVDRYLARVNRDASAAERARLQAATVVLDPPRAGAGRAVIDSLAALRPRQLIYVACDPVALARDIGLLAGHGYELASLRAFDLFPNTHHVEAVARLVPSN</sequence>
<keyword evidence="1 4" id="KW-0489">Methyltransferase</keyword>
<dbReference type="Proteomes" id="UP000181956">
    <property type="component" value="Chromosome I"/>
</dbReference>
<evidence type="ECO:0000256" key="3">
    <source>
        <dbReference type="ARBA" id="ARBA00022691"/>
    </source>
</evidence>
<feature type="region of interest" description="Disordered" evidence="5">
    <location>
        <begin position="1"/>
        <end position="47"/>
    </location>
</feature>
<feature type="binding site" evidence="4">
    <location>
        <position position="403"/>
    </location>
    <ligand>
        <name>S-adenosyl-L-methionine</name>
        <dbReference type="ChEBI" id="CHEBI:59789"/>
    </ligand>
</feature>
<proteinExistence type="inferred from homology"/>
<feature type="domain" description="TRAM" evidence="6">
    <location>
        <begin position="46"/>
        <end position="105"/>
    </location>
</feature>
<evidence type="ECO:0000256" key="1">
    <source>
        <dbReference type="ARBA" id="ARBA00022603"/>
    </source>
</evidence>
<dbReference type="Gene3D" id="3.40.50.150">
    <property type="entry name" value="Vaccinia Virus protein VP39"/>
    <property type="match status" value="1"/>
</dbReference>
<organism evidence="7 8">
    <name type="scientific">Microterricola viridarii</name>
    <dbReference type="NCBI Taxonomy" id="412690"/>
    <lineage>
        <taxon>Bacteria</taxon>
        <taxon>Bacillati</taxon>
        <taxon>Actinomycetota</taxon>
        <taxon>Actinomycetes</taxon>
        <taxon>Micrococcales</taxon>
        <taxon>Microbacteriaceae</taxon>
        <taxon>Microterricola</taxon>
    </lineage>
</organism>
<dbReference type="Pfam" id="PF05958">
    <property type="entry name" value="tRNA_U5-meth_tr"/>
    <property type="match status" value="1"/>
</dbReference>
<keyword evidence="3 4" id="KW-0949">S-adenosyl-L-methionine</keyword>
<keyword evidence="2 4" id="KW-0808">Transferase</keyword>
<dbReference type="InterPro" id="IPR029063">
    <property type="entry name" value="SAM-dependent_MTases_sf"/>
</dbReference>
<dbReference type="RefSeq" id="WP_156786251.1">
    <property type="nucleotide sequence ID" value="NZ_LT629742.1"/>
</dbReference>
<dbReference type="InterPro" id="IPR002792">
    <property type="entry name" value="TRAM_dom"/>
</dbReference>
<evidence type="ECO:0000259" key="6">
    <source>
        <dbReference type="PROSITE" id="PS50926"/>
    </source>
</evidence>
<dbReference type="SUPFAM" id="SSF50249">
    <property type="entry name" value="Nucleic acid-binding proteins"/>
    <property type="match status" value="1"/>
</dbReference>
<name>A0A1H1QVS6_9MICO</name>
<evidence type="ECO:0000313" key="8">
    <source>
        <dbReference type="Proteomes" id="UP000181956"/>
    </source>
</evidence>
<feature type="binding site" evidence="4">
    <location>
        <position position="326"/>
    </location>
    <ligand>
        <name>S-adenosyl-L-methionine</name>
        <dbReference type="ChEBI" id="CHEBI:59789"/>
    </ligand>
</feature>
<dbReference type="Gene3D" id="2.40.50.140">
    <property type="entry name" value="Nucleic acid-binding proteins"/>
    <property type="match status" value="1"/>
</dbReference>
<dbReference type="InterPro" id="IPR012340">
    <property type="entry name" value="NA-bd_OB-fold"/>
</dbReference>
<comment type="similarity">
    <text evidence="4">Belongs to the class I-like SAM-binding methyltransferase superfamily. RNA M5U methyltransferase family.</text>
</comment>
<dbReference type="PANTHER" id="PTHR11061">
    <property type="entry name" value="RNA M5U METHYLTRANSFERASE"/>
    <property type="match status" value="1"/>
</dbReference>
<protein>
    <submittedName>
        <fullName evidence="7">tRNA/tmRNA/rRNA uracil-C5-methylase, TrmA/RlmC/RlmD family</fullName>
    </submittedName>
</protein>
<feature type="binding site" evidence="4">
    <location>
        <position position="294"/>
    </location>
    <ligand>
        <name>S-adenosyl-L-methionine</name>
        <dbReference type="ChEBI" id="CHEBI:59789"/>
    </ligand>
</feature>
<evidence type="ECO:0000313" key="7">
    <source>
        <dbReference type="EMBL" id="SDS26969.1"/>
    </source>
</evidence>
<dbReference type="GO" id="GO:0070041">
    <property type="term" value="F:rRNA (uridine-C5-)-methyltransferase activity"/>
    <property type="evidence" value="ECO:0007669"/>
    <property type="project" value="TreeGrafter"/>
</dbReference>
<dbReference type="AlphaFoldDB" id="A0A1H1QVS6"/>